<dbReference type="EMBL" id="RZGR01000016">
    <property type="protein sequence ID" value="RUQ85402.1"/>
    <property type="molecule type" value="Genomic_DNA"/>
</dbReference>
<dbReference type="InterPro" id="IPR036691">
    <property type="entry name" value="Endo/exonu/phosph_ase_sf"/>
</dbReference>
<dbReference type="Gene3D" id="3.60.10.10">
    <property type="entry name" value="Endonuclease/exonuclease/phosphatase"/>
    <property type="match status" value="1"/>
</dbReference>
<feature type="binding site" evidence="7">
    <location>
        <position position="246"/>
    </location>
    <ligand>
        <name>Mg(2+)</name>
        <dbReference type="ChEBI" id="CHEBI:18420"/>
        <label>1</label>
    </ligand>
</feature>
<evidence type="ECO:0000256" key="8">
    <source>
        <dbReference type="PIRSR" id="PIRSR604808-3"/>
    </source>
</evidence>
<dbReference type="InterPro" id="IPR020848">
    <property type="entry name" value="AP_endonuclease_F1_CS"/>
</dbReference>
<keyword evidence="5 7" id="KW-0460">Magnesium</keyword>
<protein>
    <submittedName>
        <fullName evidence="10">Exodeoxyribonuclease III</fullName>
        <ecNumber evidence="10">3.1.11.2</ecNumber>
    </submittedName>
</protein>
<evidence type="ECO:0000256" key="1">
    <source>
        <dbReference type="ARBA" id="ARBA00001936"/>
    </source>
</evidence>
<dbReference type="InterPro" id="IPR037493">
    <property type="entry name" value="ExoIII-like"/>
</dbReference>
<dbReference type="InterPro" id="IPR005135">
    <property type="entry name" value="Endo/exonuclease/phosphatase"/>
</dbReference>
<dbReference type="AlphaFoldDB" id="A0A433JJF1"/>
<keyword evidence="7" id="KW-0464">Manganese</keyword>
<organism evidence="10 11">
    <name type="scientific">Legionella septentrionalis</name>
    <dbReference type="NCBI Taxonomy" id="2498109"/>
    <lineage>
        <taxon>Bacteria</taxon>
        <taxon>Pseudomonadati</taxon>
        <taxon>Pseudomonadota</taxon>
        <taxon>Gammaproteobacteria</taxon>
        <taxon>Legionellales</taxon>
        <taxon>Legionellaceae</taxon>
        <taxon>Legionella</taxon>
    </lineage>
</organism>
<evidence type="ECO:0000256" key="7">
    <source>
        <dbReference type="PIRSR" id="PIRSR604808-2"/>
    </source>
</evidence>
<feature type="binding site" evidence="7">
    <location>
        <position position="247"/>
    </location>
    <ligand>
        <name>Mg(2+)</name>
        <dbReference type="ChEBI" id="CHEBI:18420"/>
        <label>1</label>
    </ligand>
</feature>
<dbReference type="PROSITE" id="PS00728">
    <property type="entry name" value="AP_NUCLEASE_F1_3"/>
    <property type="match status" value="1"/>
</dbReference>
<comment type="cofactor">
    <cofactor evidence="1">
        <name>Mn(2+)</name>
        <dbReference type="ChEBI" id="CHEBI:29035"/>
    </cofactor>
</comment>
<feature type="site" description="Transition state stabilizer" evidence="8">
    <location>
        <position position="148"/>
    </location>
</feature>
<evidence type="ECO:0000256" key="2">
    <source>
        <dbReference type="ARBA" id="ARBA00007092"/>
    </source>
</evidence>
<keyword evidence="3 7" id="KW-0479">Metal-binding</keyword>
<dbReference type="Pfam" id="PF03372">
    <property type="entry name" value="Exo_endo_phos"/>
    <property type="match status" value="1"/>
</dbReference>
<dbReference type="PANTHER" id="PTHR43250">
    <property type="entry name" value="EXODEOXYRIBONUCLEASE III"/>
    <property type="match status" value="1"/>
</dbReference>
<dbReference type="GO" id="GO:0003677">
    <property type="term" value="F:DNA binding"/>
    <property type="evidence" value="ECO:0007669"/>
    <property type="project" value="InterPro"/>
</dbReference>
<dbReference type="PANTHER" id="PTHR43250:SF2">
    <property type="entry name" value="EXODEOXYRIBONUCLEASE III"/>
    <property type="match status" value="1"/>
</dbReference>
<dbReference type="NCBIfam" id="TIGR00195">
    <property type="entry name" value="exoDNase_III"/>
    <property type="match status" value="1"/>
</dbReference>
<accession>A0A433JJF1</accession>
<gene>
    <name evidence="10" type="primary">xth</name>
    <name evidence="10" type="ORF">EKM59_06470</name>
</gene>
<dbReference type="GO" id="GO:0008311">
    <property type="term" value="F:double-stranded DNA 3'-5' DNA exonuclease activity"/>
    <property type="evidence" value="ECO:0007669"/>
    <property type="project" value="UniProtKB-EC"/>
</dbReference>
<evidence type="ECO:0000313" key="10">
    <source>
        <dbReference type="EMBL" id="RUQ85402.1"/>
    </source>
</evidence>
<feature type="domain" description="Endonuclease/exonuclease/phosphatase" evidence="9">
    <location>
        <begin position="5"/>
        <end position="247"/>
    </location>
</feature>
<dbReference type="RefSeq" id="WP_126954473.1">
    <property type="nucleotide sequence ID" value="NZ_RZGR01000016.1"/>
</dbReference>
<evidence type="ECO:0000256" key="3">
    <source>
        <dbReference type="ARBA" id="ARBA00022723"/>
    </source>
</evidence>
<evidence type="ECO:0000256" key="6">
    <source>
        <dbReference type="PIRSR" id="PIRSR604808-1"/>
    </source>
</evidence>
<feature type="binding site" evidence="7">
    <location>
        <position position="146"/>
    </location>
    <ligand>
        <name>Mg(2+)</name>
        <dbReference type="ChEBI" id="CHEBI:18420"/>
        <label>1</label>
    </ligand>
</feature>
<dbReference type="GO" id="GO:0046872">
    <property type="term" value="F:metal ion binding"/>
    <property type="evidence" value="ECO:0007669"/>
    <property type="project" value="UniProtKB-KW"/>
</dbReference>
<dbReference type="SUPFAM" id="SSF56219">
    <property type="entry name" value="DNase I-like"/>
    <property type="match status" value="1"/>
</dbReference>
<comment type="caution">
    <text evidence="10">The sequence shown here is derived from an EMBL/GenBank/DDBJ whole genome shotgun (WGS) entry which is preliminary data.</text>
</comment>
<evidence type="ECO:0000256" key="5">
    <source>
        <dbReference type="ARBA" id="ARBA00022842"/>
    </source>
</evidence>
<reference evidence="10 11" key="1">
    <citation type="submission" date="2018-12" db="EMBL/GenBank/DDBJ databases">
        <title>Legionella sp,whole genome shotgun sequence.</title>
        <authorList>
            <person name="Wu H."/>
        </authorList>
    </citation>
    <scope>NUCLEOTIDE SEQUENCE [LARGE SCALE GENOMIC DNA]</scope>
    <source>
        <strain evidence="11">km714</strain>
    </source>
</reference>
<comment type="similarity">
    <text evidence="2">Belongs to the DNA repair enzymes AP/ExoA family.</text>
</comment>
<evidence type="ECO:0000256" key="4">
    <source>
        <dbReference type="ARBA" id="ARBA00022801"/>
    </source>
</evidence>
<dbReference type="NCBIfam" id="TIGR00633">
    <property type="entry name" value="xth"/>
    <property type="match status" value="1"/>
</dbReference>
<dbReference type="CDD" id="cd09086">
    <property type="entry name" value="ExoIII-like_AP-endo"/>
    <property type="match status" value="1"/>
</dbReference>
<dbReference type="InterPro" id="IPR004808">
    <property type="entry name" value="AP_endonuc_1"/>
</dbReference>
<name>A0A433JJF1_9GAMM</name>
<evidence type="ECO:0000313" key="11">
    <source>
        <dbReference type="Proteomes" id="UP000288012"/>
    </source>
</evidence>
<comment type="cofactor">
    <cofactor evidence="7">
        <name>Mg(2+)</name>
        <dbReference type="ChEBI" id="CHEBI:18420"/>
    </cofactor>
    <cofactor evidence="7">
        <name>Mn(2+)</name>
        <dbReference type="ChEBI" id="CHEBI:29035"/>
    </cofactor>
    <text evidence="7">Probably binds two magnesium or manganese ions per subunit.</text>
</comment>
<sequence length="262" mass="30282">MLKIASWNVNSLKIRLEQVLSWLKSSEVDILALQETKLIDEQFPTFEFHNQGYHVAYTGQKTYNGVAVISRKPIEQVTIEVPGFMDPQRRMLAVTIAGMRLINLYVPNGSEVGSSKYQYKLNWLEVMTGFIQQELKHYPHLAVVGDFNIAPEDKDVHDPSVWDGCVMVSPQERKAFADLALLGLHDSFRCLHPEEQAYTWWDYRAACFRRNRGLRIDHILLSDKLRQHCLESWIDVEPRRAERPSDHAPVCAKLSELQLHLL</sequence>
<feature type="site" description="Interaction with DNA substrate" evidence="8">
    <location>
        <position position="247"/>
    </location>
</feature>
<dbReference type="PROSITE" id="PS51435">
    <property type="entry name" value="AP_NUCLEASE_F1_4"/>
    <property type="match status" value="1"/>
</dbReference>
<feature type="binding site" evidence="7">
    <location>
        <position position="35"/>
    </location>
    <ligand>
        <name>Mg(2+)</name>
        <dbReference type="ChEBI" id="CHEBI:18420"/>
        <label>1</label>
    </ligand>
</feature>
<dbReference type="EC" id="3.1.11.2" evidence="10"/>
<feature type="site" description="Important for catalytic activity" evidence="8">
    <location>
        <position position="217"/>
    </location>
</feature>
<feature type="active site" description="Proton acceptor" evidence="6">
    <location>
        <position position="247"/>
    </location>
</feature>
<feature type="active site" description="Proton donor/acceptor" evidence="6">
    <location>
        <position position="146"/>
    </location>
</feature>
<keyword evidence="4 10" id="KW-0378">Hydrolase</keyword>
<dbReference type="GO" id="GO:0004519">
    <property type="term" value="F:endonuclease activity"/>
    <property type="evidence" value="ECO:0007669"/>
    <property type="project" value="InterPro"/>
</dbReference>
<feature type="binding site" evidence="7">
    <location>
        <position position="148"/>
    </location>
    <ligand>
        <name>Mg(2+)</name>
        <dbReference type="ChEBI" id="CHEBI:18420"/>
        <label>1</label>
    </ligand>
</feature>
<keyword evidence="11" id="KW-1185">Reference proteome</keyword>
<feature type="active site" evidence="6">
    <location>
        <position position="105"/>
    </location>
</feature>
<feature type="binding site" evidence="7">
    <location>
        <position position="8"/>
    </location>
    <ligand>
        <name>Mg(2+)</name>
        <dbReference type="ChEBI" id="CHEBI:18420"/>
        <label>1</label>
    </ligand>
</feature>
<evidence type="ECO:0000259" key="9">
    <source>
        <dbReference type="Pfam" id="PF03372"/>
    </source>
</evidence>
<proteinExistence type="inferred from homology"/>
<dbReference type="Proteomes" id="UP000288012">
    <property type="component" value="Unassembled WGS sequence"/>
</dbReference>
<dbReference type="GO" id="GO:0006281">
    <property type="term" value="P:DNA repair"/>
    <property type="evidence" value="ECO:0007669"/>
    <property type="project" value="InterPro"/>
</dbReference>